<accession>A0A438BRP9</accession>
<organism evidence="2 3">
    <name type="scientific">Vitis vinifera</name>
    <name type="common">Grape</name>
    <dbReference type="NCBI Taxonomy" id="29760"/>
    <lineage>
        <taxon>Eukaryota</taxon>
        <taxon>Viridiplantae</taxon>
        <taxon>Streptophyta</taxon>
        <taxon>Embryophyta</taxon>
        <taxon>Tracheophyta</taxon>
        <taxon>Spermatophyta</taxon>
        <taxon>Magnoliopsida</taxon>
        <taxon>eudicotyledons</taxon>
        <taxon>Gunneridae</taxon>
        <taxon>Pentapetalae</taxon>
        <taxon>rosids</taxon>
        <taxon>Vitales</taxon>
        <taxon>Vitaceae</taxon>
        <taxon>Viteae</taxon>
        <taxon>Vitis</taxon>
    </lineage>
</organism>
<name>A0A438BRP9_VITVI</name>
<dbReference type="PANTHER" id="PTHR43977">
    <property type="entry name" value="STRUCTURAL MAINTENANCE OF CHROMOSOMES PROTEIN 3"/>
    <property type="match status" value="1"/>
</dbReference>
<dbReference type="Gene3D" id="3.40.50.300">
    <property type="entry name" value="P-loop containing nucleotide triphosphate hydrolases"/>
    <property type="match status" value="1"/>
</dbReference>
<feature type="transmembrane region" description="Helical" evidence="1">
    <location>
        <begin position="98"/>
        <end position="119"/>
    </location>
</feature>
<dbReference type="AlphaFoldDB" id="A0A438BRP9"/>
<keyword evidence="1" id="KW-0812">Transmembrane</keyword>
<keyword evidence="1" id="KW-0472">Membrane</keyword>
<evidence type="ECO:0000313" key="3">
    <source>
        <dbReference type="Proteomes" id="UP000288805"/>
    </source>
</evidence>
<evidence type="ECO:0000313" key="2">
    <source>
        <dbReference type="EMBL" id="RVW13633.1"/>
    </source>
</evidence>
<dbReference type="Proteomes" id="UP000288805">
    <property type="component" value="Unassembled WGS sequence"/>
</dbReference>
<keyword evidence="1" id="KW-1133">Transmembrane helix</keyword>
<dbReference type="EMBL" id="QGNW01002648">
    <property type="protein sequence ID" value="RVW13633.1"/>
    <property type="molecule type" value="Genomic_DNA"/>
</dbReference>
<comment type="caution">
    <text evidence="2">The sequence shown here is derived from an EMBL/GenBank/DDBJ whole genome shotgun (WGS) entry which is preliminary data.</text>
</comment>
<protein>
    <submittedName>
        <fullName evidence="2">Structural maintenance of chromosomes protein 2-1</fullName>
    </submittedName>
</protein>
<dbReference type="InterPro" id="IPR027417">
    <property type="entry name" value="P-loop_NTPase"/>
</dbReference>
<evidence type="ECO:0000256" key="1">
    <source>
        <dbReference type="SAM" id="Phobius"/>
    </source>
</evidence>
<proteinExistence type="predicted"/>
<reference evidence="2 3" key="1">
    <citation type="journal article" date="2018" name="PLoS Genet.">
        <title>Population sequencing reveals clonal diversity and ancestral inbreeding in the grapevine cultivar Chardonnay.</title>
        <authorList>
            <person name="Roach M.J."/>
            <person name="Johnson D.L."/>
            <person name="Bohlmann J."/>
            <person name="van Vuuren H.J."/>
            <person name="Jones S.J."/>
            <person name="Pretorius I.S."/>
            <person name="Schmidt S.A."/>
            <person name="Borneman A.R."/>
        </authorList>
    </citation>
    <scope>NUCLEOTIDE SEQUENCE [LARGE SCALE GENOMIC DNA]</scope>
    <source>
        <strain evidence="3">cv. Chardonnay</strain>
        <tissue evidence="2">Leaf</tissue>
    </source>
</reference>
<sequence length="152" mass="16789">MSFSNCSLFKEILTELSPFCYSVSEVAVIGSLTVTPKVVISSVVASISMGTVIFTGCQGRVDAALDLSHTQNIGRMIKSHFPHSQLADKISCSFYQIFMYPMGFLFVCFLVFQFIVVSLKEGMFNNANVLFRTKFVDGVSTVQRTVAAKQNK</sequence>
<gene>
    <name evidence="2" type="primary">SMC2-1_2</name>
    <name evidence="2" type="ORF">CK203_088814</name>
</gene>